<protein>
    <submittedName>
        <fullName evidence="1">Uncharacterized protein</fullName>
    </submittedName>
</protein>
<keyword evidence="2" id="KW-1185">Reference proteome</keyword>
<accession>A0A0J8AY29</accession>
<dbReference type="AlphaFoldDB" id="A0A0J8AY29"/>
<proteinExistence type="predicted"/>
<evidence type="ECO:0000313" key="1">
    <source>
        <dbReference type="EMBL" id="KMS93626.1"/>
    </source>
</evidence>
<gene>
    <name evidence="1" type="ORF">BVRB_029580</name>
</gene>
<sequence length="125" mass="14045">VIKSSLPTSFKTPVPHSRLAMLWDDHIPPDVDSCFRRLLSAAFLSLYPNCTMPLRIRKLTGLNDYLNPKQDNFVATPNSNQTYSDSAYDVNLFAQSAPKKDNFACSTGSNPFNKRQSLHYEACIS</sequence>
<dbReference type="EMBL" id="KQ100677">
    <property type="protein sequence ID" value="KMS93626.1"/>
    <property type="molecule type" value="Genomic_DNA"/>
</dbReference>
<dbReference type="Gramene" id="KMS93626">
    <property type="protein sequence ID" value="KMS93626"/>
    <property type="gene ID" value="BVRB_029580"/>
</dbReference>
<name>A0A0J8AY29_BETVV</name>
<organism evidence="1 2">
    <name type="scientific">Beta vulgaris subsp. vulgaris</name>
    <name type="common">Beet</name>
    <dbReference type="NCBI Taxonomy" id="3555"/>
    <lineage>
        <taxon>Eukaryota</taxon>
        <taxon>Viridiplantae</taxon>
        <taxon>Streptophyta</taxon>
        <taxon>Embryophyta</taxon>
        <taxon>Tracheophyta</taxon>
        <taxon>Spermatophyta</taxon>
        <taxon>Magnoliopsida</taxon>
        <taxon>eudicotyledons</taxon>
        <taxon>Gunneridae</taxon>
        <taxon>Pentapetalae</taxon>
        <taxon>Caryophyllales</taxon>
        <taxon>Chenopodiaceae</taxon>
        <taxon>Betoideae</taxon>
        <taxon>Beta</taxon>
    </lineage>
</organism>
<feature type="non-terminal residue" evidence="1">
    <location>
        <position position="1"/>
    </location>
</feature>
<evidence type="ECO:0000313" key="2">
    <source>
        <dbReference type="Proteomes" id="UP000035740"/>
    </source>
</evidence>
<reference evidence="1 2" key="1">
    <citation type="journal article" date="2014" name="Nature">
        <title>The genome of the recently domesticated crop plant sugar beet (Beta vulgaris).</title>
        <authorList>
            <person name="Dohm J.C."/>
            <person name="Minoche A.E."/>
            <person name="Holtgrawe D."/>
            <person name="Capella-Gutierrez S."/>
            <person name="Zakrzewski F."/>
            <person name="Tafer H."/>
            <person name="Rupp O."/>
            <person name="Sorensen T.R."/>
            <person name="Stracke R."/>
            <person name="Reinhardt R."/>
            <person name="Goesmann A."/>
            <person name="Kraft T."/>
            <person name="Schulz B."/>
            <person name="Stadler P.F."/>
            <person name="Schmidt T."/>
            <person name="Gabaldon T."/>
            <person name="Lehrach H."/>
            <person name="Weisshaar B."/>
            <person name="Himmelbauer H."/>
        </authorList>
    </citation>
    <scope>NUCLEOTIDE SEQUENCE [LARGE SCALE GENOMIC DNA]</scope>
    <source>
        <tissue evidence="1">Taproot</tissue>
    </source>
</reference>
<dbReference type="Proteomes" id="UP000035740">
    <property type="component" value="Unassembled WGS sequence"/>
</dbReference>